<organism evidence="1 2">
    <name type="scientific">Paludibacter jiangxiensis</name>
    <dbReference type="NCBI Taxonomy" id="681398"/>
    <lineage>
        <taxon>Bacteria</taxon>
        <taxon>Pseudomonadati</taxon>
        <taxon>Bacteroidota</taxon>
        <taxon>Bacteroidia</taxon>
        <taxon>Bacteroidales</taxon>
        <taxon>Paludibacteraceae</taxon>
        <taxon>Paludibacter</taxon>
    </lineage>
</organism>
<keyword evidence="2" id="KW-1185">Reference proteome</keyword>
<dbReference type="EMBL" id="BDCR01000002">
    <property type="protein sequence ID" value="GAT62675.1"/>
    <property type="molecule type" value="Genomic_DNA"/>
</dbReference>
<comment type="caution">
    <text evidence="1">The sequence shown here is derived from an EMBL/GenBank/DDBJ whole genome shotgun (WGS) entry which is preliminary data.</text>
</comment>
<proteinExistence type="predicted"/>
<accession>A0A161LE14</accession>
<reference evidence="2" key="2">
    <citation type="journal article" date="2017" name="Genome Announc.">
        <title>Draft genome sequence of Paludibacter jiangxiensis NM7(T), a propionate-producing fermentative bacterium.</title>
        <authorList>
            <person name="Qiu Y.-L."/>
            <person name="Tourlousse D.M."/>
            <person name="Matsuura N."/>
            <person name="Ohashi A."/>
            <person name="Sekiguchi Y."/>
        </authorList>
    </citation>
    <scope>NUCLEOTIDE SEQUENCE [LARGE SCALE GENOMIC DNA]</scope>
    <source>
        <strain evidence="2">NM7</strain>
    </source>
</reference>
<dbReference type="OrthoDB" id="1093920at2"/>
<evidence type="ECO:0000313" key="1">
    <source>
        <dbReference type="EMBL" id="GAT62675.1"/>
    </source>
</evidence>
<evidence type="ECO:0000313" key="2">
    <source>
        <dbReference type="Proteomes" id="UP000076586"/>
    </source>
</evidence>
<evidence type="ECO:0008006" key="3">
    <source>
        <dbReference type="Google" id="ProtNLM"/>
    </source>
</evidence>
<dbReference type="RefSeq" id="WP_068703171.1">
    <property type="nucleotide sequence ID" value="NZ_BDCR01000002.1"/>
</dbReference>
<dbReference type="AlphaFoldDB" id="A0A161LE14"/>
<sequence length="92" mass="10601">MEVKQKTIDIIKQTRKAAPEAFEARKLYLKMRKAIAEALKDEAKTIPQVAEATNIPIGEATYYMMAMLKFGELSVNGIDDMDEYYFYQLTKQ</sequence>
<dbReference type="STRING" id="681398.PJIAN_2235"/>
<protein>
    <recommendedName>
        <fullName evidence="3">Winged helix-turn-helix domain-containing protein</fullName>
    </recommendedName>
</protein>
<gene>
    <name evidence="1" type="ORF">PJIAN_2235</name>
</gene>
<name>A0A161LE14_9BACT</name>
<reference evidence="2" key="1">
    <citation type="submission" date="2016-04" db="EMBL/GenBank/DDBJ databases">
        <title>Draft genome sequence of Paludibacter jiangxiensis strain NM7.</title>
        <authorList>
            <person name="Qiu Y."/>
            <person name="Matsuura N."/>
            <person name="Ohashi A."/>
            <person name="Tourlousse M.D."/>
            <person name="Sekiguchi Y."/>
        </authorList>
    </citation>
    <scope>NUCLEOTIDE SEQUENCE [LARGE SCALE GENOMIC DNA]</scope>
    <source>
        <strain evidence="2">NM7</strain>
    </source>
</reference>
<dbReference type="Proteomes" id="UP000076586">
    <property type="component" value="Unassembled WGS sequence"/>
</dbReference>